<organism evidence="3 4">
    <name type="scientific">Pseudonocardia ammonioxydans</name>
    <dbReference type="NCBI Taxonomy" id="260086"/>
    <lineage>
        <taxon>Bacteria</taxon>
        <taxon>Bacillati</taxon>
        <taxon>Actinomycetota</taxon>
        <taxon>Actinomycetes</taxon>
        <taxon>Pseudonocardiales</taxon>
        <taxon>Pseudonocardiaceae</taxon>
        <taxon>Pseudonocardia</taxon>
    </lineage>
</organism>
<keyword evidence="4" id="KW-1185">Reference proteome</keyword>
<dbReference type="InterPro" id="IPR006015">
    <property type="entry name" value="Universal_stress_UspA"/>
</dbReference>
<proteinExistence type="inferred from homology"/>
<name>A0A1I4U408_PSUAM</name>
<gene>
    <name evidence="3" type="ORF">SAMN05216207_1003180</name>
</gene>
<dbReference type="SUPFAM" id="SSF52402">
    <property type="entry name" value="Adenine nucleotide alpha hydrolases-like"/>
    <property type="match status" value="1"/>
</dbReference>
<evidence type="ECO:0000313" key="3">
    <source>
        <dbReference type="EMBL" id="SFM83639.1"/>
    </source>
</evidence>
<dbReference type="InterPro" id="IPR014729">
    <property type="entry name" value="Rossmann-like_a/b/a_fold"/>
</dbReference>
<dbReference type="Gene3D" id="3.40.50.620">
    <property type="entry name" value="HUPs"/>
    <property type="match status" value="1"/>
</dbReference>
<dbReference type="OrthoDB" id="6174426at2"/>
<dbReference type="STRING" id="260086.SAMN05216207_1003180"/>
<dbReference type="PANTHER" id="PTHR46553:SF3">
    <property type="entry name" value="ADENINE NUCLEOTIDE ALPHA HYDROLASES-LIKE SUPERFAMILY PROTEIN"/>
    <property type="match status" value="1"/>
</dbReference>
<reference evidence="3 4" key="1">
    <citation type="submission" date="2016-10" db="EMBL/GenBank/DDBJ databases">
        <authorList>
            <person name="de Groot N.N."/>
        </authorList>
    </citation>
    <scope>NUCLEOTIDE SEQUENCE [LARGE SCALE GENOMIC DNA]</scope>
    <source>
        <strain evidence="3 4">CGMCC 4.1877</strain>
    </source>
</reference>
<dbReference type="PRINTS" id="PR01438">
    <property type="entry name" value="UNVRSLSTRESS"/>
</dbReference>
<accession>A0A1I4U408</accession>
<protein>
    <submittedName>
        <fullName evidence="3">Nucleotide-binding universal stress protein, UspA family</fullName>
    </submittedName>
</protein>
<dbReference type="EMBL" id="FOUY01000003">
    <property type="protein sequence ID" value="SFM83639.1"/>
    <property type="molecule type" value="Genomic_DNA"/>
</dbReference>
<evidence type="ECO:0000256" key="1">
    <source>
        <dbReference type="ARBA" id="ARBA00008791"/>
    </source>
</evidence>
<dbReference type="RefSeq" id="WP_093337976.1">
    <property type="nucleotide sequence ID" value="NZ_FOUY01000003.1"/>
</dbReference>
<evidence type="ECO:0000259" key="2">
    <source>
        <dbReference type="Pfam" id="PF00582"/>
    </source>
</evidence>
<feature type="domain" description="UspA" evidence="2">
    <location>
        <begin position="13"/>
        <end position="154"/>
    </location>
</feature>
<dbReference type="PANTHER" id="PTHR46553">
    <property type="entry name" value="ADENINE NUCLEOTIDE ALPHA HYDROLASES-LIKE SUPERFAMILY PROTEIN"/>
    <property type="match status" value="1"/>
</dbReference>
<evidence type="ECO:0000313" key="4">
    <source>
        <dbReference type="Proteomes" id="UP000199614"/>
    </source>
</evidence>
<dbReference type="Proteomes" id="UP000199614">
    <property type="component" value="Unassembled WGS sequence"/>
</dbReference>
<comment type="similarity">
    <text evidence="1">Belongs to the universal stress protein A family.</text>
</comment>
<dbReference type="AlphaFoldDB" id="A0A1I4U408"/>
<dbReference type="InterPro" id="IPR006016">
    <property type="entry name" value="UspA"/>
</dbReference>
<sequence>MTDERRTDDARSEHILVGIDGSDGSRAALAFAMDEAVLRDLPVRAVLAYDVPSSWVLTLGATVDLDELRRAAWDKAVEQVGSATSARAAKGGTVPPVEPEVHRGPTGAVLERLSRAANMLVVGHRGRGEAASMMIGSVGLNSVIHAHCTVVVVRGL</sequence>
<dbReference type="Pfam" id="PF00582">
    <property type="entry name" value="Usp"/>
    <property type="match status" value="1"/>
</dbReference>